<evidence type="ECO:0000256" key="1">
    <source>
        <dbReference type="SAM" id="MobiDB-lite"/>
    </source>
</evidence>
<dbReference type="AlphaFoldDB" id="A0AAD6F252"/>
<keyword evidence="3" id="KW-1185">Reference proteome</keyword>
<name>A0AAD6F252_9TELE</name>
<organism evidence="2 3">
    <name type="scientific">Pogonophryne albipinna</name>
    <dbReference type="NCBI Taxonomy" id="1090488"/>
    <lineage>
        <taxon>Eukaryota</taxon>
        <taxon>Metazoa</taxon>
        <taxon>Chordata</taxon>
        <taxon>Craniata</taxon>
        <taxon>Vertebrata</taxon>
        <taxon>Euteleostomi</taxon>
        <taxon>Actinopterygii</taxon>
        <taxon>Neopterygii</taxon>
        <taxon>Teleostei</taxon>
        <taxon>Neoteleostei</taxon>
        <taxon>Acanthomorphata</taxon>
        <taxon>Eupercaria</taxon>
        <taxon>Perciformes</taxon>
        <taxon>Notothenioidei</taxon>
        <taxon>Pogonophryne</taxon>
    </lineage>
</organism>
<dbReference type="Proteomes" id="UP001219934">
    <property type="component" value="Unassembled WGS sequence"/>
</dbReference>
<comment type="caution">
    <text evidence="2">The sequence shown here is derived from an EMBL/GenBank/DDBJ whole genome shotgun (WGS) entry which is preliminary data.</text>
</comment>
<evidence type="ECO:0000313" key="2">
    <source>
        <dbReference type="EMBL" id="KAJ4918386.1"/>
    </source>
</evidence>
<feature type="non-terminal residue" evidence="2">
    <location>
        <position position="98"/>
    </location>
</feature>
<proteinExistence type="predicted"/>
<protein>
    <submittedName>
        <fullName evidence="2">Uncharacterized protein</fullName>
    </submittedName>
</protein>
<dbReference type="EMBL" id="JAPTMU010000512">
    <property type="protein sequence ID" value="KAJ4918386.1"/>
    <property type="molecule type" value="Genomic_DNA"/>
</dbReference>
<gene>
    <name evidence="2" type="ORF">JOQ06_016548</name>
</gene>
<accession>A0AAD6F252</accession>
<feature type="region of interest" description="Disordered" evidence="1">
    <location>
        <begin position="73"/>
        <end position="98"/>
    </location>
</feature>
<reference evidence="2" key="1">
    <citation type="submission" date="2022-11" db="EMBL/GenBank/DDBJ databases">
        <title>Chromosome-level genome of Pogonophryne albipinna.</title>
        <authorList>
            <person name="Jo E."/>
        </authorList>
    </citation>
    <scope>NUCLEOTIDE SEQUENCE</scope>
    <source>
        <strain evidence="2">SGF0006</strain>
        <tissue evidence="2">Muscle</tissue>
    </source>
</reference>
<sequence length="98" mass="10556">MKPFCERMSVNACDGGLGVKGEAGRESISQQQLLSYKWGGVVGNEQLHQSVTLQLTLSEDNLIRVNLVENTYPPSTPPSPRPCFLAARRRGDGVGSGP</sequence>
<evidence type="ECO:0000313" key="3">
    <source>
        <dbReference type="Proteomes" id="UP001219934"/>
    </source>
</evidence>